<feature type="transmembrane region" description="Helical" evidence="1">
    <location>
        <begin position="6"/>
        <end position="27"/>
    </location>
</feature>
<dbReference type="Proteomes" id="UP000006852">
    <property type="component" value="Chromosome"/>
</dbReference>
<keyword evidence="1" id="KW-0472">Membrane</keyword>
<gene>
    <name evidence="2" type="ordered locus">Tresu_1961</name>
</gene>
<reference evidence="3" key="2">
    <citation type="submission" date="2011-04" db="EMBL/GenBank/DDBJ databases">
        <title>The complete genome of chromosome of Treponema succinifaciens DSM 2489.</title>
        <authorList>
            <person name="Lucas S."/>
            <person name="Copeland A."/>
            <person name="Lapidus A."/>
            <person name="Bruce D."/>
            <person name="Goodwin L."/>
            <person name="Pitluck S."/>
            <person name="Peters L."/>
            <person name="Kyrpides N."/>
            <person name="Mavromatis K."/>
            <person name="Ivanova N."/>
            <person name="Ovchinnikova G."/>
            <person name="Teshima H."/>
            <person name="Detter J.C."/>
            <person name="Tapia R."/>
            <person name="Han C."/>
            <person name="Land M."/>
            <person name="Hauser L."/>
            <person name="Markowitz V."/>
            <person name="Cheng J.-F."/>
            <person name="Hugenholtz P."/>
            <person name="Woyke T."/>
            <person name="Wu D."/>
            <person name="Gronow S."/>
            <person name="Wellnitz S."/>
            <person name="Brambilla E."/>
            <person name="Klenk H.-P."/>
            <person name="Eisen J.A."/>
        </authorList>
    </citation>
    <scope>NUCLEOTIDE SEQUENCE [LARGE SCALE GENOMIC DNA]</scope>
    <source>
        <strain evidence="3">ATCC 33096 / DSM 2489 / 6091</strain>
    </source>
</reference>
<dbReference type="EMBL" id="CP002631">
    <property type="protein sequence ID" value="AEB14841.1"/>
    <property type="molecule type" value="Genomic_DNA"/>
</dbReference>
<protein>
    <submittedName>
        <fullName evidence="2">Uncharacterized protein</fullName>
    </submittedName>
</protein>
<sequence length="110" mass="12523">MKEAIIGGIFALLGSLVTFLGTYLSTLNTKKEERTRRRIKNYLEELKGFYNLEQLYMKAVAQLRGKIPENQESASPLGIQKEFRKANEEECGIILSMTDHKADKLLADLE</sequence>
<accession>F2NTB8</accession>
<evidence type="ECO:0000256" key="1">
    <source>
        <dbReference type="SAM" id="Phobius"/>
    </source>
</evidence>
<keyword evidence="3" id="KW-1185">Reference proteome</keyword>
<evidence type="ECO:0000313" key="2">
    <source>
        <dbReference type="EMBL" id="AEB14841.1"/>
    </source>
</evidence>
<organism evidence="2 3">
    <name type="scientific">Treponema succinifaciens (strain ATCC 33096 / DSM 2489 / 6091)</name>
    <dbReference type="NCBI Taxonomy" id="869209"/>
    <lineage>
        <taxon>Bacteria</taxon>
        <taxon>Pseudomonadati</taxon>
        <taxon>Spirochaetota</taxon>
        <taxon>Spirochaetia</taxon>
        <taxon>Spirochaetales</taxon>
        <taxon>Treponemataceae</taxon>
        <taxon>Treponema</taxon>
    </lineage>
</organism>
<dbReference type="STRING" id="869209.Tresu_1961"/>
<dbReference type="HOGENOM" id="CLU_2169964_0_0_12"/>
<keyword evidence="1" id="KW-0812">Transmembrane</keyword>
<evidence type="ECO:0000313" key="3">
    <source>
        <dbReference type="Proteomes" id="UP000006852"/>
    </source>
</evidence>
<reference evidence="2 3" key="1">
    <citation type="journal article" date="2011" name="Stand. Genomic Sci.">
        <title>Complete genome sequence of Treponema succinifaciens type strain (6091).</title>
        <authorList>
            <person name="Han C."/>
            <person name="Gronow S."/>
            <person name="Teshima H."/>
            <person name="Lapidus A."/>
            <person name="Nolan M."/>
            <person name="Lucas S."/>
            <person name="Hammon N."/>
            <person name="Deshpande S."/>
            <person name="Cheng J.F."/>
            <person name="Zeytun A."/>
            <person name="Tapia R."/>
            <person name="Goodwin L."/>
            <person name="Pitluck S."/>
            <person name="Liolios K."/>
            <person name="Pagani I."/>
            <person name="Ivanova N."/>
            <person name="Mavromatis K."/>
            <person name="Mikhailova N."/>
            <person name="Huntemann M."/>
            <person name="Pati A."/>
            <person name="Chen A."/>
            <person name="Palaniappan K."/>
            <person name="Land M."/>
            <person name="Hauser L."/>
            <person name="Brambilla E.M."/>
            <person name="Rohde M."/>
            <person name="Goker M."/>
            <person name="Woyke T."/>
            <person name="Bristow J."/>
            <person name="Eisen J.A."/>
            <person name="Markowitz V."/>
            <person name="Hugenholtz P."/>
            <person name="Kyrpides N.C."/>
            <person name="Klenk H.P."/>
            <person name="Detter J.C."/>
        </authorList>
    </citation>
    <scope>NUCLEOTIDE SEQUENCE [LARGE SCALE GENOMIC DNA]</scope>
    <source>
        <strain evidence="3">ATCC 33096 / DSM 2489 / 6091</strain>
    </source>
</reference>
<dbReference type="KEGG" id="tsu:Tresu_1961"/>
<dbReference type="RefSeq" id="WP_013702099.1">
    <property type="nucleotide sequence ID" value="NC_015385.1"/>
</dbReference>
<name>F2NTB8_TRES6</name>
<dbReference type="GeneID" id="302999090"/>
<keyword evidence="1" id="KW-1133">Transmembrane helix</keyword>
<proteinExistence type="predicted"/>
<dbReference type="AlphaFoldDB" id="F2NTB8"/>